<gene>
    <name evidence="9" type="primary">lfgF</name>
    <name evidence="9" type="ORF">GCM10011487_63790</name>
</gene>
<evidence type="ECO:0000256" key="1">
    <source>
        <dbReference type="ARBA" id="ARBA00004117"/>
    </source>
</evidence>
<name>A0A829YMH5_9GAMM</name>
<comment type="similarity">
    <text evidence="2 6">Belongs to the flagella basal body rod proteins family.</text>
</comment>
<dbReference type="Pfam" id="PF06429">
    <property type="entry name" value="Flg_bbr_C"/>
    <property type="match status" value="1"/>
</dbReference>
<evidence type="ECO:0000256" key="4">
    <source>
        <dbReference type="ARBA" id="ARBA00038560"/>
    </source>
</evidence>
<comment type="subcellular location">
    <subcellularLocation>
        <location evidence="1 6">Bacterial flagellum basal body</location>
    </subcellularLocation>
</comment>
<dbReference type="InterPro" id="IPR010930">
    <property type="entry name" value="Flg_bb/hook_C_dom"/>
</dbReference>
<feature type="domain" description="Flagellar basal-body/hook protein C-terminal" evidence="7">
    <location>
        <begin position="195"/>
        <end position="239"/>
    </location>
</feature>
<dbReference type="EMBL" id="BLJN01000008">
    <property type="protein sequence ID" value="GFE84379.1"/>
    <property type="molecule type" value="Genomic_DNA"/>
</dbReference>
<dbReference type="GO" id="GO:0071978">
    <property type="term" value="P:bacterial-type flagellum-dependent swarming motility"/>
    <property type="evidence" value="ECO:0007669"/>
    <property type="project" value="TreeGrafter"/>
</dbReference>
<dbReference type="InterPro" id="IPR020013">
    <property type="entry name" value="Flagellar_FlgE/F/G"/>
</dbReference>
<dbReference type="InterPro" id="IPR053967">
    <property type="entry name" value="LlgE_F_G-like_D1"/>
</dbReference>
<keyword evidence="9" id="KW-0969">Cilium</keyword>
<keyword evidence="9" id="KW-0282">Flagellum</keyword>
<feature type="domain" description="Flagellar hook protein FlgE/F/G-like D1" evidence="8">
    <location>
        <begin position="82"/>
        <end position="144"/>
    </location>
</feature>
<dbReference type="SUPFAM" id="SSF117143">
    <property type="entry name" value="Flagellar hook protein flgE"/>
    <property type="match status" value="1"/>
</dbReference>
<evidence type="ECO:0000256" key="6">
    <source>
        <dbReference type="RuleBase" id="RU362116"/>
    </source>
</evidence>
<comment type="caution">
    <text evidence="9">The sequence shown here is derived from an EMBL/GenBank/DDBJ whole genome shotgun (WGS) entry which is preliminary data.</text>
</comment>
<evidence type="ECO:0000256" key="5">
    <source>
        <dbReference type="ARBA" id="ARBA00040228"/>
    </source>
</evidence>
<dbReference type="GO" id="GO:0030694">
    <property type="term" value="C:bacterial-type flagellum basal body, rod"/>
    <property type="evidence" value="ECO:0007669"/>
    <property type="project" value="UniProtKB-UniRule"/>
</dbReference>
<dbReference type="NCBIfam" id="NF009280">
    <property type="entry name" value="PRK12640.1"/>
    <property type="match status" value="1"/>
</dbReference>
<evidence type="ECO:0000259" key="8">
    <source>
        <dbReference type="Pfam" id="PF22692"/>
    </source>
</evidence>
<evidence type="ECO:0000256" key="2">
    <source>
        <dbReference type="ARBA" id="ARBA00009677"/>
    </source>
</evidence>
<dbReference type="Proteomes" id="UP000445000">
    <property type="component" value="Unassembled WGS sequence"/>
</dbReference>
<keyword evidence="3 6" id="KW-0975">Bacterial flagellum</keyword>
<organism evidence="9 10">
    <name type="scientific">Steroidobacter agaridevorans</name>
    <dbReference type="NCBI Taxonomy" id="2695856"/>
    <lineage>
        <taxon>Bacteria</taxon>
        <taxon>Pseudomonadati</taxon>
        <taxon>Pseudomonadota</taxon>
        <taxon>Gammaproteobacteria</taxon>
        <taxon>Steroidobacterales</taxon>
        <taxon>Steroidobacteraceae</taxon>
        <taxon>Steroidobacter</taxon>
    </lineage>
</organism>
<dbReference type="PANTHER" id="PTHR30435:SF18">
    <property type="entry name" value="FLAGELLAR BASAL-BODY ROD PROTEIN FLGF"/>
    <property type="match status" value="1"/>
</dbReference>
<dbReference type="PANTHER" id="PTHR30435">
    <property type="entry name" value="FLAGELLAR PROTEIN"/>
    <property type="match status" value="1"/>
</dbReference>
<accession>A0A829YMH5</accession>
<evidence type="ECO:0000313" key="9">
    <source>
        <dbReference type="EMBL" id="GFE84379.1"/>
    </source>
</evidence>
<sequence>MDALIFTLMSGAERSMRAQQIHANNLANLETGGFRADLELATSKAVNTGYGYDARHMSQLQANSVASREGVLRQTGQDLDVAVSGQGYFAVQFGEGEAYTRAGHFVVDQDGQLMLDGRAVLGDGGPIVLPQFSRVQIASDGVISIEAPGSTEMQEVDRLRLVKPDAAEVTKNPAGLIVARNGEPFAVDETVTVRSGHLEGSNVSAIEEMVAVMNLTREFEIQMKLYRAADGMAESGNRLVGA</sequence>
<proteinExistence type="inferred from homology"/>
<keyword evidence="10" id="KW-1185">Reference proteome</keyword>
<comment type="subunit">
    <text evidence="4 6">The basal body constitutes a major portion of the flagellar organelle and consists of five rings (E,L,P,S, and M) mounted on a central rod. The rod consists of about 26 subunits of FlgG in the distal portion, and FlgB, FlgC and FlgF are thought to build up the proximal portion of the rod with about 6 subunits each.</text>
</comment>
<keyword evidence="9" id="KW-0966">Cell projection</keyword>
<dbReference type="AlphaFoldDB" id="A0A829YMH5"/>
<protein>
    <recommendedName>
        <fullName evidence="5 6">Flagellar basal-body rod protein FlgF</fullName>
    </recommendedName>
</protein>
<evidence type="ECO:0000256" key="3">
    <source>
        <dbReference type="ARBA" id="ARBA00023143"/>
    </source>
</evidence>
<dbReference type="NCBIfam" id="TIGR03506">
    <property type="entry name" value="FlgEFG_subfam"/>
    <property type="match status" value="1"/>
</dbReference>
<evidence type="ECO:0000313" key="10">
    <source>
        <dbReference type="Proteomes" id="UP000445000"/>
    </source>
</evidence>
<evidence type="ECO:0000259" key="7">
    <source>
        <dbReference type="Pfam" id="PF06429"/>
    </source>
</evidence>
<dbReference type="Pfam" id="PF22692">
    <property type="entry name" value="LlgE_F_G_D1"/>
    <property type="match status" value="1"/>
</dbReference>
<dbReference type="RefSeq" id="WP_161815959.1">
    <property type="nucleotide sequence ID" value="NZ_BLJN01000008.1"/>
</dbReference>
<dbReference type="InterPro" id="IPR037925">
    <property type="entry name" value="FlgE/F/G-like"/>
</dbReference>
<reference evidence="10" key="1">
    <citation type="submission" date="2020-01" db="EMBL/GenBank/DDBJ databases">
        <title>'Steroidobacter agaridevorans' sp. nov., agar-degrading bacteria isolated from rhizosphere soils.</title>
        <authorList>
            <person name="Ikenaga M."/>
            <person name="Kataoka M."/>
            <person name="Murouchi A."/>
            <person name="Katsuragi S."/>
            <person name="Sakai M."/>
        </authorList>
    </citation>
    <scope>NUCLEOTIDE SEQUENCE [LARGE SCALE GENOMIC DNA]</scope>
    <source>
        <strain evidence="10">YU21-B</strain>
    </source>
</reference>